<dbReference type="InterPro" id="IPR001296">
    <property type="entry name" value="Glyco_trans_1"/>
</dbReference>
<dbReference type="Proteomes" id="UP000636888">
    <property type="component" value="Unassembled WGS sequence"/>
</dbReference>
<dbReference type="CDD" id="cd03811">
    <property type="entry name" value="GT4_GT28_WabH-like"/>
    <property type="match status" value="1"/>
</dbReference>
<protein>
    <submittedName>
        <fullName evidence="3">Glycosyltransferase</fullName>
    </submittedName>
</protein>
<dbReference type="AlphaFoldDB" id="A0A8J7SCD6"/>
<dbReference type="Gene3D" id="3.40.50.2000">
    <property type="entry name" value="Glycogen Phosphorylase B"/>
    <property type="match status" value="2"/>
</dbReference>
<accession>A0A8J7SCD6</accession>
<evidence type="ECO:0000313" key="4">
    <source>
        <dbReference type="Proteomes" id="UP000636888"/>
    </source>
</evidence>
<dbReference type="PANTHER" id="PTHR12526">
    <property type="entry name" value="GLYCOSYLTRANSFERASE"/>
    <property type="match status" value="1"/>
</dbReference>
<dbReference type="GO" id="GO:0016757">
    <property type="term" value="F:glycosyltransferase activity"/>
    <property type="evidence" value="ECO:0007669"/>
    <property type="project" value="InterPro"/>
</dbReference>
<dbReference type="SUPFAM" id="SSF53756">
    <property type="entry name" value="UDP-Glycosyltransferase/glycogen phosphorylase"/>
    <property type="match status" value="1"/>
</dbReference>
<reference evidence="3" key="1">
    <citation type="submission" date="2020-12" db="EMBL/GenBank/DDBJ databases">
        <title>Geomonas sp. Red875, isolated from river sediment.</title>
        <authorList>
            <person name="Xu Z."/>
            <person name="Zhang Z."/>
            <person name="Masuda Y."/>
            <person name="Itoh H."/>
            <person name="Senoo K."/>
        </authorList>
    </citation>
    <scope>NUCLEOTIDE SEQUENCE</scope>
    <source>
        <strain evidence="3">Red875</strain>
    </source>
</reference>
<evidence type="ECO:0000259" key="1">
    <source>
        <dbReference type="Pfam" id="PF00534"/>
    </source>
</evidence>
<dbReference type="Pfam" id="PF00534">
    <property type="entry name" value="Glycos_transf_1"/>
    <property type="match status" value="1"/>
</dbReference>
<dbReference type="Pfam" id="PF13439">
    <property type="entry name" value="Glyco_transf_4"/>
    <property type="match status" value="1"/>
</dbReference>
<feature type="domain" description="Glycosyl transferase family 1" evidence="1">
    <location>
        <begin position="202"/>
        <end position="371"/>
    </location>
</feature>
<evidence type="ECO:0000259" key="2">
    <source>
        <dbReference type="Pfam" id="PF13439"/>
    </source>
</evidence>
<keyword evidence="4" id="KW-1185">Reference proteome</keyword>
<gene>
    <name evidence="3" type="ORF">JFN93_20480</name>
</gene>
<organism evidence="3 4">
    <name type="scientific">Geomesophilobacter sediminis</name>
    <dbReference type="NCBI Taxonomy" id="2798584"/>
    <lineage>
        <taxon>Bacteria</taxon>
        <taxon>Pseudomonadati</taxon>
        <taxon>Thermodesulfobacteriota</taxon>
        <taxon>Desulfuromonadia</taxon>
        <taxon>Geobacterales</taxon>
        <taxon>Geobacteraceae</taxon>
        <taxon>Geomesophilobacter</taxon>
    </lineage>
</organism>
<comment type="caution">
    <text evidence="3">The sequence shown here is derived from an EMBL/GenBank/DDBJ whole genome shotgun (WGS) entry which is preliminary data.</text>
</comment>
<dbReference type="RefSeq" id="WP_199386009.1">
    <property type="nucleotide sequence ID" value="NZ_JAEMHM010000020.1"/>
</dbReference>
<sequence length="398" mass="44198">MSAITILTAARSWGGMEVHTTRLVEILAGMGHEVTLVDGGGLYRSHCTRTSNVTVVNRPIVQSLPLVTFTEAIKILSGQPGDICLFPKGCFEQGNWSIDLAARLFFRTYVIIEHLASGPFPERTTRKHLGGVIPGIGLWWYRRRLELYLNRFFRFRLPDRIICVSSIIQKQLTQNFGFSADKVVTVHNGIDSLRFAPSPAFREKARKSWDVPSQSLVFGCLGRLHEIKGFDTALKSFHATRKANPGSDIWLVIAGEGPERETLAQMAADLNIVDRVRFAGFTSTPWELYPGFDVFLMPSRNEGMPLALLEAMSCGCLPIAMDVGGIPEVIQEEAVGLLIPNGNTRSFAEAMCRCAEMSPELLQHRGEKARAHILGNFNGEQKYREAAEAILSTDTHHD</sequence>
<proteinExistence type="predicted"/>
<dbReference type="EMBL" id="JAEMHM010000020">
    <property type="protein sequence ID" value="MBJ6727094.1"/>
    <property type="molecule type" value="Genomic_DNA"/>
</dbReference>
<dbReference type="InterPro" id="IPR028098">
    <property type="entry name" value="Glyco_trans_4-like_N"/>
</dbReference>
<feature type="domain" description="Glycosyltransferase subfamily 4-like N-terminal" evidence="2">
    <location>
        <begin position="136"/>
        <end position="191"/>
    </location>
</feature>
<evidence type="ECO:0000313" key="3">
    <source>
        <dbReference type="EMBL" id="MBJ6727094.1"/>
    </source>
</evidence>
<name>A0A8J7SCD6_9BACT</name>